<keyword evidence="3" id="KW-0285">Flavoprotein</keyword>
<comment type="caution">
    <text evidence="8">The sequence shown here is derived from an EMBL/GenBank/DDBJ whole genome shotgun (WGS) entry which is preliminary data.</text>
</comment>
<evidence type="ECO:0000256" key="3">
    <source>
        <dbReference type="ARBA" id="ARBA00022630"/>
    </source>
</evidence>
<dbReference type="InterPro" id="IPR023359">
    <property type="entry name" value="Dihydro_DH_chainA_dom2"/>
</dbReference>
<proteinExistence type="predicted"/>
<gene>
    <name evidence="8" type="ORF">DFH05DRAFT_1499208</name>
</gene>
<dbReference type="InterPro" id="IPR050074">
    <property type="entry name" value="DHO_dehydrogenase"/>
</dbReference>
<dbReference type="GO" id="GO:0005737">
    <property type="term" value="C:cytoplasm"/>
    <property type="evidence" value="ECO:0007669"/>
    <property type="project" value="InterPro"/>
</dbReference>
<evidence type="ECO:0000256" key="1">
    <source>
        <dbReference type="ARBA" id="ARBA00001917"/>
    </source>
</evidence>
<dbReference type="InterPro" id="IPR005720">
    <property type="entry name" value="Dihydroorotate_DH_cat"/>
</dbReference>
<dbReference type="GO" id="GO:0004152">
    <property type="term" value="F:dihydroorotate dehydrogenase activity"/>
    <property type="evidence" value="ECO:0007669"/>
    <property type="project" value="TreeGrafter"/>
</dbReference>
<evidence type="ECO:0000256" key="2">
    <source>
        <dbReference type="ARBA" id="ARBA00004725"/>
    </source>
</evidence>
<dbReference type="SUPFAM" id="SSF51395">
    <property type="entry name" value="FMN-linked oxidoreductases"/>
    <property type="match status" value="1"/>
</dbReference>
<evidence type="ECO:0000256" key="4">
    <source>
        <dbReference type="ARBA" id="ARBA00022643"/>
    </source>
</evidence>
<keyword evidence="6" id="KW-0560">Oxidoreductase</keyword>
<sequence>MGQGELVQIGSITISPALINTACAWASSFDQLQALYLTSLTGAVTTRTSTLKGYNESSSCGVVFTSSSTSSLNSYGYSPLPLSVYLGWVKEILSDAIASSNRKPLKPFIISITACSTEELVPMISLVQELRSTPMFSSLIAIELNTSCPNVSHASPSGYAPSSIRPLLRTLYEAHMRDKSLVIGLKLPPYTHRGQFDDMISLLMEFNYNDANKGRCNSFAFLTCTNTLGNSLLFPDQVTEALRTPESKVTTEFAVPTAVGGLAGDAIHALSLGNVYTFHQLLLENDGLRGISIIGVGGVTSPAALARMHKAGASVVGIATLLGKEGIRAFELLSN</sequence>
<evidence type="ECO:0000313" key="8">
    <source>
        <dbReference type="EMBL" id="KAJ3743080.1"/>
    </source>
</evidence>
<keyword evidence="5" id="KW-0665">Pyrimidine biosynthesis</keyword>
<dbReference type="PANTHER" id="PTHR48109:SF1">
    <property type="entry name" value="DIHYDROOROTATE DEHYDROGENASE (FUMARATE)"/>
    <property type="match status" value="1"/>
</dbReference>
<dbReference type="Proteomes" id="UP001142393">
    <property type="component" value="Unassembled WGS sequence"/>
</dbReference>
<organism evidence="8 9">
    <name type="scientific">Lentinula detonsa</name>
    <dbReference type="NCBI Taxonomy" id="2804962"/>
    <lineage>
        <taxon>Eukaryota</taxon>
        <taxon>Fungi</taxon>
        <taxon>Dikarya</taxon>
        <taxon>Basidiomycota</taxon>
        <taxon>Agaricomycotina</taxon>
        <taxon>Agaricomycetes</taxon>
        <taxon>Agaricomycetidae</taxon>
        <taxon>Agaricales</taxon>
        <taxon>Marasmiineae</taxon>
        <taxon>Omphalotaceae</taxon>
        <taxon>Lentinula</taxon>
    </lineage>
</organism>
<dbReference type="GO" id="GO:0006221">
    <property type="term" value="P:pyrimidine nucleotide biosynthetic process"/>
    <property type="evidence" value="ECO:0007669"/>
    <property type="project" value="UniProtKB-KW"/>
</dbReference>
<dbReference type="InterPro" id="IPR013785">
    <property type="entry name" value="Aldolase_TIM"/>
</dbReference>
<keyword evidence="9" id="KW-1185">Reference proteome</keyword>
<dbReference type="Gene3D" id="3.20.20.70">
    <property type="entry name" value="Aldolase class I"/>
    <property type="match status" value="1"/>
</dbReference>
<evidence type="ECO:0000313" key="9">
    <source>
        <dbReference type="Proteomes" id="UP001142393"/>
    </source>
</evidence>
<feature type="domain" description="Dihydroorotate dehydrogenase catalytic" evidence="7">
    <location>
        <begin position="32"/>
        <end position="331"/>
    </location>
</feature>
<dbReference type="GO" id="GO:0006207">
    <property type="term" value="P:'de novo' pyrimidine nucleobase biosynthetic process"/>
    <property type="evidence" value="ECO:0007669"/>
    <property type="project" value="TreeGrafter"/>
</dbReference>
<evidence type="ECO:0000256" key="6">
    <source>
        <dbReference type="ARBA" id="ARBA00023002"/>
    </source>
</evidence>
<comment type="cofactor">
    <cofactor evidence="1">
        <name>FMN</name>
        <dbReference type="ChEBI" id="CHEBI:58210"/>
    </cofactor>
</comment>
<keyword evidence="4" id="KW-0288">FMN</keyword>
<dbReference type="Gene3D" id="2.30.26.10">
    <property type="entry name" value="Dihydroorotate Dehydrogenase A, chain A, domain 2"/>
    <property type="match status" value="1"/>
</dbReference>
<accession>A0A9W8NY39</accession>
<dbReference type="EMBL" id="JANVFU010000009">
    <property type="protein sequence ID" value="KAJ3743080.1"/>
    <property type="molecule type" value="Genomic_DNA"/>
</dbReference>
<comment type="pathway">
    <text evidence="2">Pyrimidine metabolism; UMP biosynthesis via de novo pathway.</text>
</comment>
<reference evidence="8 9" key="1">
    <citation type="journal article" date="2023" name="Proc. Natl. Acad. Sci. U.S.A.">
        <title>A global phylogenomic analysis of the shiitake genus Lentinula.</title>
        <authorList>
            <person name="Sierra-Patev S."/>
            <person name="Min B."/>
            <person name="Naranjo-Ortiz M."/>
            <person name="Looney B."/>
            <person name="Konkel Z."/>
            <person name="Slot J.C."/>
            <person name="Sakamoto Y."/>
            <person name="Steenwyk J.L."/>
            <person name="Rokas A."/>
            <person name="Carro J."/>
            <person name="Camarero S."/>
            <person name="Ferreira P."/>
            <person name="Molpeceres G."/>
            <person name="Ruiz-Duenas F.J."/>
            <person name="Serrano A."/>
            <person name="Henrissat B."/>
            <person name="Drula E."/>
            <person name="Hughes K.W."/>
            <person name="Mata J.L."/>
            <person name="Ishikawa N.K."/>
            <person name="Vargas-Isla R."/>
            <person name="Ushijima S."/>
            <person name="Smith C.A."/>
            <person name="Donoghue J."/>
            <person name="Ahrendt S."/>
            <person name="Andreopoulos W."/>
            <person name="He G."/>
            <person name="LaButti K."/>
            <person name="Lipzen A."/>
            <person name="Ng V."/>
            <person name="Riley R."/>
            <person name="Sandor L."/>
            <person name="Barry K."/>
            <person name="Martinez A.T."/>
            <person name="Xiao Y."/>
            <person name="Gibbons J.G."/>
            <person name="Terashima K."/>
            <person name="Grigoriev I.V."/>
            <person name="Hibbett D."/>
        </authorList>
    </citation>
    <scope>NUCLEOTIDE SEQUENCE [LARGE SCALE GENOMIC DNA]</scope>
    <source>
        <strain evidence="8 9">TFB7810</strain>
    </source>
</reference>
<protein>
    <recommendedName>
        <fullName evidence="7">Dihydroorotate dehydrogenase catalytic domain-containing protein</fullName>
    </recommendedName>
</protein>
<evidence type="ECO:0000256" key="5">
    <source>
        <dbReference type="ARBA" id="ARBA00022975"/>
    </source>
</evidence>
<dbReference type="Pfam" id="PF01180">
    <property type="entry name" value="DHO_dh"/>
    <property type="match status" value="1"/>
</dbReference>
<dbReference type="PANTHER" id="PTHR48109">
    <property type="entry name" value="DIHYDROOROTATE DEHYDROGENASE (QUINONE), MITOCHONDRIAL-RELATED"/>
    <property type="match status" value="1"/>
</dbReference>
<dbReference type="AlphaFoldDB" id="A0A9W8NY39"/>
<evidence type="ECO:0000259" key="7">
    <source>
        <dbReference type="Pfam" id="PF01180"/>
    </source>
</evidence>
<name>A0A9W8NY39_9AGAR</name>